<proteinExistence type="predicted"/>
<sequence length="68" mass="7710">MGIRESSGFSRNGSAYDAQHAADSIAELEAQYAAGEIERHAYFEKKRSLVHIYLKATTSPRRTFPEEY</sequence>
<evidence type="ECO:0000313" key="1">
    <source>
        <dbReference type="EMBL" id="MBO2989824.1"/>
    </source>
</evidence>
<reference evidence="1" key="1">
    <citation type="submission" date="2021-03" db="EMBL/GenBank/DDBJ databases">
        <title>Leucobacter chromiisoli sp. nov., isolated from chromium-containing soil of chemical plant.</title>
        <authorList>
            <person name="Xu Z."/>
        </authorList>
    </citation>
    <scope>NUCLEOTIDE SEQUENCE</scope>
    <source>
        <strain evidence="1">K 70/01</strain>
    </source>
</reference>
<accession>A0A939QJD0</accession>
<dbReference type="Proteomes" id="UP000668403">
    <property type="component" value="Unassembled WGS sequence"/>
</dbReference>
<evidence type="ECO:0000313" key="2">
    <source>
        <dbReference type="Proteomes" id="UP000668403"/>
    </source>
</evidence>
<protein>
    <submittedName>
        <fullName evidence="1">Uncharacterized protein</fullName>
    </submittedName>
</protein>
<keyword evidence="2" id="KW-1185">Reference proteome</keyword>
<dbReference type="RefSeq" id="WP_208238368.1">
    <property type="nucleotide sequence ID" value="NZ_BAAAQU010000002.1"/>
</dbReference>
<name>A0A939QJD0_9MICO</name>
<organism evidence="1 2">
    <name type="scientific">Leucobacter tardus</name>
    <dbReference type="NCBI Taxonomy" id="501483"/>
    <lineage>
        <taxon>Bacteria</taxon>
        <taxon>Bacillati</taxon>
        <taxon>Actinomycetota</taxon>
        <taxon>Actinomycetes</taxon>
        <taxon>Micrococcales</taxon>
        <taxon>Microbacteriaceae</taxon>
        <taxon>Leucobacter</taxon>
    </lineage>
</organism>
<dbReference type="EMBL" id="JAGFBF010000005">
    <property type="protein sequence ID" value="MBO2989824.1"/>
    <property type="molecule type" value="Genomic_DNA"/>
</dbReference>
<comment type="caution">
    <text evidence="1">The sequence shown here is derived from an EMBL/GenBank/DDBJ whole genome shotgun (WGS) entry which is preliminary data.</text>
</comment>
<gene>
    <name evidence="1" type="ORF">J4H85_07430</name>
</gene>
<dbReference type="AlphaFoldDB" id="A0A939QJD0"/>